<feature type="compositionally biased region" description="Basic and acidic residues" evidence="1">
    <location>
        <begin position="80"/>
        <end position="90"/>
    </location>
</feature>
<name>M3ACX3_PSEFD</name>
<proteinExistence type="predicted"/>
<dbReference type="AlphaFoldDB" id="M3ACX3"/>
<feature type="region of interest" description="Disordered" evidence="1">
    <location>
        <begin position="59"/>
        <end position="99"/>
    </location>
</feature>
<reference evidence="2 3" key="1">
    <citation type="journal article" date="2012" name="PLoS Pathog.">
        <title>Diverse lifestyles and strategies of plant pathogenesis encoded in the genomes of eighteen Dothideomycetes fungi.</title>
        <authorList>
            <person name="Ohm R.A."/>
            <person name="Feau N."/>
            <person name="Henrissat B."/>
            <person name="Schoch C.L."/>
            <person name="Horwitz B.A."/>
            <person name="Barry K.W."/>
            <person name="Condon B.J."/>
            <person name="Copeland A.C."/>
            <person name="Dhillon B."/>
            <person name="Glaser F."/>
            <person name="Hesse C.N."/>
            <person name="Kosti I."/>
            <person name="LaButti K."/>
            <person name="Lindquist E.A."/>
            <person name="Lucas S."/>
            <person name="Salamov A.A."/>
            <person name="Bradshaw R.E."/>
            <person name="Ciuffetti L."/>
            <person name="Hamelin R.C."/>
            <person name="Kema G.H.J."/>
            <person name="Lawrence C."/>
            <person name="Scott J.A."/>
            <person name="Spatafora J.W."/>
            <person name="Turgeon B.G."/>
            <person name="de Wit P.J.G.M."/>
            <person name="Zhong S."/>
            <person name="Goodwin S.B."/>
            <person name="Grigoriev I.V."/>
        </authorList>
    </citation>
    <scope>NUCLEOTIDE SEQUENCE [LARGE SCALE GENOMIC DNA]</scope>
    <source>
        <strain evidence="2 3">CIRAD86</strain>
    </source>
</reference>
<protein>
    <submittedName>
        <fullName evidence="2">Uncharacterized protein</fullName>
    </submittedName>
</protein>
<dbReference type="GeneID" id="19333470"/>
<evidence type="ECO:0000313" key="3">
    <source>
        <dbReference type="Proteomes" id="UP000016932"/>
    </source>
</evidence>
<sequence>MTGVVNSAPERVVSFTNGFGSRLANTMPLFSLPNLSWYRPAAPVVIVVVKSMRRDEARYTAPAHRPPAHATHLTFPGRSDVAHTRRDGARSGDTGPEVL</sequence>
<dbReference type="KEGG" id="pfj:MYCFIDRAFT_175944"/>
<dbReference type="HOGENOM" id="CLU_2321364_0_0_1"/>
<accession>M3ACX3</accession>
<organism evidence="2 3">
    <name type="scientific">Pseudocercospora fijiensis (strain CIRAD86)</name>
    <name type="common">Black leaf streak disease fungus</name>
    <name type="synonym">Mycosphaerella fijiensis</name>
    <dbReference type="NCBI Taxonomy" id="383855"/>
    <lineage>
        <taxon>Eukaryota</taxon>
        <taxon>Fungi</taxon>
        <taxon>Dikarya</taxon>
        <taxon>Ascomycota</taxon>
        <taxon>Pezizomycotina</taxon>
        <taxon>Dothideomycetes</taxon>
        <taxon>Dothideomycetidae</taxon>
        <taxon>Mycosphaerellales</taxon>
        <taxon>Mycosphaerellaceae</taxon>
        <taxon>Pseudocercospora</taxon>
    </lineage>
</organism>
<evidence type="ECO:0000256" key="1">
    <source>
        <dbReference type="SAM" id="MobiDB-lite"/>
    </source>
</evidence>
<feature type="compositionally biased region" description="Low complexity" evidence="1">
    <location>
        <begin position="59"/>
        <end position="72"/>
    </location>
</feature>
<dbReference type="EMBL" id="KB446559">
    <property type="protein sequence ID" value="EME82401.1"/>
    <property type="molecule type" value="Genomic_DNA"/>
</dbReference>
<evidence type="ECO:0000313" key="2">
    <source>
        <dbReference type="EMBL" id="EME82401.1"/>
    </source>
</evidence>
<dbReference type="Proteomes" id="UP000016932">
    <property type="component" value="Unassembled WGS sequence"/>
</dbReference>
<gene>
    <name evidence="2" type="ORF">MYCFIDRAFT_175944</name>
</gene>
<keyword evidence="3" id="KW-1185">Reference proteome</keyword>
<dbReference type="RefSeq" id="XP_007927776.1">
    <property type="nucleotide sequence ID" value="XM_007929585.1"/>
</dbReference>
<dbReference type="VEuPathDB" id="FungiDB:MYCFIDRAFT_175944"/>